<sequence length="86" mass="9330">MMMGLAGIDIRSAFFACGSHAVRRGRRGAVRERSVILRLIFITSNLETKARNIRMVISTALLPCILYSLSCCVSKGGGGTDGKPNW</sequence>
<evidence type="ECO:0000313" key="1">
    <source>
        <dbReference type="EMBL" id="KZE75755.1"/>
    </source>
</evidence>
<comment type="caution">
    <text evidence="1">The sequence shown here is derived from an EMBL/GenBank/DDBJ whole genome shotgun (WGS) entry which is preliminary data.</text>
</comment>
<name>A0A161S890_9BACL</name>
<evidence type="ECO:0000313" key="2">
    <source>
        <dbReference type="Proteomes" id="UP000076563"/>
    </source>
</evidence>
<organism evidence="1 2">
    <name type="scientific">Paenibacillus elgii</name>
    <dbReference type="NCBI Taxonomy" id="189691"/>
    <lineage>
        <taxon>Bacteria</taxon>
        <taxon>Bacillati</taxon>
        <taxon>Bacillota</taxon>
        <taxon>Bacilli</taxon>
        <taxon>Bacillales</taxon>
        <taxon>Paenibacillaceae</taxon>
        <taxon>Paenibacillus</taxon>
    </lineage>
</organism>
<gene>
    <name evidence="1" type="ORF">AV654_25110</name>
</gene>
<reference evidence="2" key="1">
    <citation type="submission" date="2016-01" db="EMBL/GenBank/DDBJ databases">
        <title>Draft genome of Chromobacterium sp. F49.</title>
        <authorList>
            <person name="Hong K.W."/>
        </authorList>
    </citation>
    <scope>NUCLEOTIDE SEQUENCE [LARGE SCALE GENOMIC DNA]</scope>
    <source>
        <strain evidence="2">M63</strain>
    </source>
</reference>
<accession>A0A161S890</accession>
<protein>
    <submittedName>
        <fullName evidence="1">Uncharacterized protein</fullName>
    </submittedName>
</protein>
<dbReference type="AlphaFoldDB" id="A0A161S890"/>
<dbReference type="Proteomes" id="UP000076563">
    <property type="component" value="Unassembled WGS sequence"/>
</dbReference>
<keyword evidence="2" id="KW-1185">Reference proteome</keyword>
<proteinExistence type="predicted"/>
<dbReference type="EMBL" id="LQRA01000070">
    <property type="protein sequence ID" value="KZE75755.1"/>
    <property type="molecule type" value="Genomic_DNA"/>
</dbReference>